<dbReference type="Proteomes" id="UP000198990">
    <property type="component" value="Unassembled WGS sequence"/>
</dbReference>
<sequence length="61" mass="7071">MHLSAARYFKGYTFGCIAEAMQYRSLDIEGWLGKIYEEANKILSMTFTEFTFGQKSLSYIL</sequence>
<keyword evidence="2" id="KW-1185">Reference proteome</keyword>
<reference evidence="2" key="1">
    <citation type="submission" date="2016-10" db="EMBL/GenBank/DDBJ databases">
        <authorList>
            <person name="Varghese N."/>
            <person name="Submissions S."/>
        </authorList>
    </citation>
    <scope>NUCLEOTIDE SEQUENCE [LARGE SCALE GENOMIC DNA]</scope>
    <source>
        <strain evidence="2">DSM 16471</strain>
    </source>
</reference>
<accession>A0A1H7T0P6</accession>
<proteinExistence type="predicted"/>
<dbReference type="EMBL" id="FNZN01000005">
    <property type="protein sequence ID" value="SEL78403.1"/>
    <property type="molecule type" value="Genomic_DNA"/>
</dbReference>
<evidence type="ECO:0000313" key="1">
    <source>
        <dbReference type="EMBL" id="SEL78403.1"/>
    </source>
</evidence>
<organism evidence="1 2">
    <name type="scientific">Maribacter orientalis</name>
    <dbReference type="NCBI Taxonomy" id="228957"/>
    <lineage>
        <taxon>Bacteria</taxon>
        <taxon>Pseudomonadati</taxon>
        <taxon>Bacteroidota</taxon>
        <taxon>Flavobacteriia</taxon>
        <taxon>Flavobacteriales</taxon>
        <taxon>Flavobacteriaceae</taxon>
        <taxon>Maribacter</taxon>
    </lineage>
</organism>
<gene>
    <name evidence="1" type="ORF">SAMN04488008_105189</name>
</gene>
<dbReference type="AlphaFoldDB" id="A0A1H7T0P6"/>
<evidence type="ECO:0000313" key="2">
    <source>
        <dbReference type="Proteomes" id="UP000198990"/>
    </source>
</evidence>
<name>A0A1H7T0P6_9FLAO</name>
<protein>
    <submittedName>
        <fullName evidence="1">Uncharacterized protein</fullName>
    </submittedName>
</protein>